<reference evidence="2" key="1">
    <citation type="journal article" date="2023" name="Access Microbiol">
        <title>De-novo genome assembly for Akanthomyces muscarius, a biocontrol agent of insect agricultural pests.</title>
        <authorList>
            <person name="Erdos Z."/>
            <person name="Studholme D.J."/>
            <person name="Raymond B."/>
            <person name="Sharma M."/>
        </authorList>
    </citation>
    <scope>NUCLEOTIDE SEQUENCE</scope>
    <source>
        <strain evidence="2">Ve6</strain>
    </source>
</reference>
<accession>A0A9W8QDN9</accession>
<sequence length="69" mass="7621">MKAHKTSEILREKHLNNRGNGGYPSFADASNETALRDITSKKNWYCNCNRTAAYDGLEGVAVLRFSAGT</sequence>
<keyword evidence="3" id="KW-1185">Reference proteome</keyword>
<name>A0A9W8QDN9_AKAMU</name>
<evidence type="ECO:0000256" key="1">
    <source>
        <dbReference type="SAM" id="MobiDB-lite"/>
    </source>
</evidence>
<evidence type="ECO:0000313" key="2">
    <source>
        <dbReference type="EMBL" id="KAJ4154175.1"/>
    </source>
</evidence>
<comment type="caution">
    <text evidence="2">The sequence shown here is derived from an EMBL/GenBank/DDBJ whole genome shotgun (WGS) entry which is preliminary data.</text>
</comment>
<dbReference type="AlphaFoldDB" id="A0A9W8QDN9"/>
<organism evidence="2 3">
    <name type="scientific">Akanthomyces muscarius</name>
    <name type="common">Entomopathogenic fungus</name>
    <name type="synonym">Lecanicillium muscarium</name>
    <dbReference type="NCBI Taxonomy" id="2231603"/>
    <lineage>
        <taxon>Eukaryota</taxon>
        <taxon>Fungi</taxon>
        <taxon>Dikarya</taxon>
        <taxon>Ascomycota</taxon>
        <taxon>Pezizomycotina</taxon>
        <taxon>Sordariomycetes</taxon>
        <taxon>Hypocreomycetidae</taxon>
        <taxon>Hypocreales</taxon>
        <taxon>Cordycipitaceae</taxon>
        <taxon>Akanthomyces</taxon>
    </lineage>
</organism>
<feature type="compositionally biased region" description="Basic and acidic residues" evidence="1">
    <location>
        <begin position="1"/>
        <end position="15"/>
    </location>
</feature>
<dbReference type="EMBL" id="JAJHUN010000008">
    <property type="protein sequence ID" value="KAJ4154175.1"/>
    <property type="molecule type" value="Genomic_DNA"/>
</dbReference>
<dbReference type="Proteomes" id="UP001144673">
    <property type="component" value="Chromosome 5"/>
</dbReference>
<protein>
    <submittedName>
        <fullName evidence="2">Uncharacterized protein</fullName>
    </submittedName>
</protein>
<feature type="region of interest" description="Disordered" evidence="1">
    <location>
        <begin position="1"/>
        <end position="23"/>
    </location>
</feature>
<dbReference type="RefSeq" id="XP_056054833.1">
    <property type="nucleotide sequence ID" value="XM_056197822.1"/>
</dbReference>
<evidence type="ECO:0000313" key="3">
    <source>
        <dbReference type="Proteomes" id="UP001144673"/>
    </source>
</evidence>
<dbReference type="KEGG" id="amus:LMH87_010636"/>
<gene>
    <name evidence="2" type="ORF">LMH87_010636</name>
</gene>
<dbReference type="GeneID" id="80897795"/>
<proteinExistence type="predicted"/>